<evidence type="ECO:0000256" key="7">
    <source>
        <dbReference type="PIRSR" id="PIRSR000185-2"/>
    </source>
</evidence>
<evidence type="ECO:0000313" key="11">
    <source>
        <dbReference type="EMBL" id="CAA6804315.1"/>
    </source>
</evidence>
<dbReference type="GO" id="GO:0004352">
    <property type="term" value="F:glutamate dehydrogenase (NAD+) activity"/>
    <property type="evidence" value="ECO:0007669"/>
    <property type="project" value="TreeGrafter"/>
</dbReference>
<dbReference type="GO" id="GO:0004354">
    <property type="term" value="F:glutamate dehydrogenase (NADP+) activity"/>
    <property type="evidence" value="ECO:0007669"/>
    <property type="project" value="UniProtKB-EC"/>
</dbReference>
<reference evidence="11" key="1">
    <citation type="submission" date="2020-01" db="EMBL/GenBank/DDBJ databases">
        <authorList>
            <person name="Meier V. D."/>
            <person name="Meier V D."/>
        </authorList>
    </citation>
    <scope>NUCLEOTIDE SEQUENCE</scope>
    <source>
        <strain evidence="11">HLG_WM_MAG_07</strain>
    </source>
</reference>
<feature type="binding site" evidence="7">
    <location>
        <position position="193"/>
    </location>
    <ligand>
        <name>NAD(+)</name>
        <dbReference type="ChEBI" id="CHEBI:57540"/>
    </ligand>
</feature>
<dbReference type="InterPro" id="IPR006097">
    <property type="entry name" value="Glu/Leu/Phe/Val/Trp_DH_dimer"/>
</dbReference>
<proteinExistence type="inferred from homology"/>
<dbReference type="GO" id="GO:0000166">
    <property type="term" value="F:nucleotide binding"/>
    <property type="evidence" value="ECO:0007669"/>
    <property type="project" value="UniProtKB-KW"/>
</dbReference>
<evidence type="ECO:0000256" key="2">
    <source>
        <dbReference type="ARBA" id="ARBA00006382"/>
    </source>
</evidence>
<feature type="active site" description="Proton donor" evidence="6">
    <location>
        <position position="108"/>
    </location>
</feature>
<dbReference type="InterPro" id="IPR046346">
    <property type="entry name" value="Aminoacid_DH-like_N_sf"/>
</dbReference>
<keyword evidence="3 5" id="KW-0560">Oxidoreductase</keyword>
<dbReference type="InterPro" id="IPR006096">
    <property type="entry name" value="Glu/Leu/Phe/Val/Trp_DH_C"/>
</dbReference>
<dbReference type="PIRSF" id="PIRSF000185">
    <property type="entry name" value="Glu_DH"/>
    <property type="match status" value="1"/>
</dbReference>
<dbReference type="AlphaFoldDB" id="A0A6S6SMY9"/>
<dbReference type="SMART" id="SM00839">
    <property type="entry name" value="ELFV_dehydrog"/>
    <property type="match status" value="1"/>
</dbReference>
<feature type="binding site" evidence="7">
    <location>
        <position position="356"/>
    </location>
    <ligand>
        <name>substrate</name>
    </ligand>
</feature>
<dbReference type="EMBL" id="CACVAY010000021">
    <property type="protein sequence ID" value="CAA6804315.1"/>
    <property type="molecule type" value="Genomic_DNA"/>
</dbReference>
<evidence type="ECO:0000256" key="1">
    <source>
        <dbReference type="ARBA" id="ARBA00003868"/>
    </source>
</evidence>
<dbReference type="CDD" id="cd01076">
    <property type="entry name" value="NAD_bind_1_Glu_DH"/>
    <property type="match status" value="1"/>
</dbReference>
<feature type="binding site" evidence="7">
    <location>
        <position position="228"/>
    </location>
    <ligand>
        <name>NAD(+)</name>
        <dbReference type="ChEBI" id="CHEBI:57540"/>
    </ligand>
</feature>
<dbReference type="Gene3D" id="3.40.50.10860">
    <property type="entry name" value="Leucine Dehydrogenase, chain A, domain 1"/>
    <property type="match status" value="1"/>
</dbReference>
<dbReference type="InterPro" id="IPR006095">
    <property type="entry name" value="Glu/Leu/Phe/Val/Trp_DH"/>
</dbReference>
<evidence type="ECO:0000256" key="4">
    <source>
        <dbReference type="ARBA" id="ARBA00048584"/>
    </source>
</evidence>
<feature type="site" description="Important for catalysis" evidence="8">
    <location>
        <position position="148"/>
    </location>
</feature>
<evidence type="ECO:0000259" key="10">
    <source>
        <dbReference type="SMART" id="SM00839"/>
    </source>
</evidence>
<dbReference type="Pfam" id="PF00208">
    <property type="entry name" value="ELFV_dehydrog"/>
    <property type="match status" value="1"/>
</dbReference>
<feature type="binding site" evidence="7">
    <location>
        <position position="96"/>
    </location>
    <ligand>
        <name>substrate</name>
    </ligand>
</feature>
<gene>
    <name evidence="11" type="ORF">HELGO_WM11596</name>
</gene>
<sequence>MDNETINPVITSQQQFDTAAAYIEHLQKGLVDFLKKPKHTHIVHFPIEMDDGTVKTFEGYRVIHNRVFGPSKGGIRYHPDVSTDEVTSFAKLMTWKSALMHLPFGGAKGGLVCNTKELSQNELKRITRRFTTELFDVFGPDTDIPAPDMYTNAQTMAWIYDTYDVLNSGKNNRPVVTGKPLALGGSLGRPEATGKGCMFATQRFLSKALIPDLTEIAGARVAIQGFGNVGSVAANEFHRQGAKIVAVSDSSGGIYTENGLDPDDISAFKQEHGTVVGMPNTLTLSNAELLECECDILIPAASVYQITADNAANIKAKLIVEGANDPTTPAADAILNQHGIYLIPDILANAGGVTVSYFEWVQNHANEQWELDHVNEKLQKKMVKAIDAVFKRWQDYRVGECQCPEAVEGVPPDFRTVALIVAIERVAEATLVRGLWP</sequence>
<dbReference type="PRINTS" id="PR00082">
    <property type="entry name" value="GLFDHDRGNASE"/>
</dbReference>
<organism evidence="11">
    <name type="scientific">uncultured Thiotrichaceae bacterium</name>
    <dbReference type="NCBI Taxonomy" id="298394"/>
    <lineage>
        <taxon>Bacteria</taxon>
        <taxon>Pseudomonadati</taxon>
        <taxon>Pseudomonadota</taxon>
        <taxon>Gammaproteobacteria</taxon>
        <taxon>Thiotrichales</taxon>
        <taxon>Thiotrichaceae</taxon>
        <taxon>environmental samples</taxon>
    </lineage>
</organism>
<dbReference type="Pfam" id="PF02812">
    <property type="entry name" value="ELFV_dehydrog_N"/>
    <property type="match status" value="1"/>
</dbReference>
<evidence type="ECO:0000256" key="6">
    <source>
        <dbReference type="PIRSR" id="PIRSR000185-1"/>
    </source>
</evidence>
<name>A0A6S6SMY9_9GAMM</name>
<comment type="catalytic activity">
    <reaction evidence="4">
        <text>L-glutamate + NADP(+) + H2O = 2-oxoglutarate + NH4(+) + NADPH + H(+)</text>
        <dbReference type="Rhea" id="RHEA:11612"/>
        <dbReference type="ChEBI" id="CHEBI:15377"/>
        <dbReference type="ChEBI" id="CHEBI:15378"/>
        <dbReference type="ChEBI" id="CHEBI:16810"/>
        <dbReference type="ChEBI" id="CHEBI:28938"/>
        <dbReference type="ChEBI" id="CHEBI:29985"/>
        <dbReference type="ChEBI" id="CHEBI:57783"/>
        <dbReference type="ChEBI" id="CHEBI:58349"/>
        <dbReference type="EC" id="1.4.1.4"/>
    </reaction>
</comment>
<feature type="domain" description="Glutamate/phenylalanine/leucine/valine/L-tryptophan dehydrogenase C-terminal" evidence="10">
    <location>
        <begin position="186"/>
        <end position="434"/>
    </location>
</feature>
<comment type="function">
    <text evidence="1">Catalyzes the reversible oxidative deamination of glutamate to alpha-ketoglutarate and ammonia.</text>
</comment>
<keyword evidence="7" id="KW-0520">NAD</keyword>
<evidence type="ECO:0000256" key="5">
    <source>
        <dbReference type="PIRNR" id="PIRNR000185"/>
    </source>
</evidence>
<accession>A0A6S6SMY9</accession>
<dbReference type="InterPro" id="IPR036291">
    <property type="entry name" value="NAD(P)-bd_dom_sf"/>
</dbReference>
<keyword evidence="7" id="KW-0547">Nucleotide-binding</keyword>
<protein>
    <recommendedName>
        <fullName evidence="5">Glutamate dehydrogenase</fullName>
    </recommendedName>
</protein>
<dbReference type="InterPro" id="IPR014362">
    <property type="entry name" value="Glu_DH"/>
</dbReference>
<dbReference type="Gene3D" id="3.40.50.720">
    <property type="entry name" value="NAD(P)-binding Rossmann-like Domain"/>
    <property type="match status" value="1"/>
</dbReference>
<dbReference type="InterPro" id="IPR033922">
    <property type="entry name" value="NAD_bind_Glu_DH"/>
</dbReference>
<dbReference type="SUPFAM" id="SSF51735">
    <property type="entry name" value="NAD(P)-binding Rossmann-fold domains"/>
    <property type="match status" value="1"/>
</dbReference>
<feature type="binding site" evidence="7">
    <location>
        <position position="72"/>
    </location>
    <ligand>
        <name>substrate</name>
    </ligand>
</feature>
<dbReference type="PANTHER" id="PTHR11606">
    <property type="entry name" value="GLUTAMATE DEHYDROGENASE"/>
    <property type="match status" value="1"/>
</dbReference>
<evidence type="ECO:0000256" key="3">
    <source>
        <dbReference type="ARBA" id="ARBA00023002"/>
    </source>
</evidence>
<comment type="similarity">
    <text evidence="2 5 9">Belongs to the Glu/Leu/Phe/Val dehydrogenases family.</text>
</comment>
<evidence type="ECO:0000256" key="8">
    <source>
        <dbReference type="PIRSR" id="PIRSR000185-3"/>
    </source>
</evidence>
<evidence type="ECO:0000256" key="9">
    <source>
        <dbReference type="RuleBase" id="RU004417"/>
    </source>
</evidence>
<dbReference type="GO" id="GO:0006538">
    <property type="term" value="P:L-glutamate catabolic process"/>
    <property type="evidence" value="ECO:0007669"/>
    <property type="project" value="TreeGrafter"/>
</dbReference>
<dbReference type="PANTHER" id="PTHR11606:SF13">
    <property type="entry name" value="GLUTAMATE DEHYDROGENASE 1, MITOCHONDRIAL"/>
    <property type="match status" value="1"/>
</dbReference>
<dbReference type="SUPFAM" id="SSF53223">
    <property type="entry name" value="Aminoacid dehydrogenase-like, N-terminal domain"/>
    <property type="match status" value="1"/>
</dbReference>